<reference evidence="2 3" key="1">
    <citation type="journal article" date="2016" name="Nat. Commun.">
        <title>Thousands of microbial genomes shed light on interconnected biogeochemical processes in an aquifer system.</title>
        <authorList>
            <person name="Anantharaman K."/>
            <person name="Brown C.T."/>
            <person name="Hug L.A."/>
            <person name="Sharon I."/>
            <person name="Castelle C.J."/>
            <person name="Probst A.J."/>
            <person name="Thomas B.C."/>
            <person name="Singh A."/>
            <person name="Wilkins M.J."/>
            <person name="Karaoz U."/>
            <person name="Brodie E.L."/>
            <person name="Williams K.H."/>
            <person name="Hubbard S.S."/>
            <person name="Banfield J.F."/>
        </authorList>
    </citation>
    <scope>NUCLEOTIDE SEQUENCE [LARGE SCALE GENOMIC DNA]</scope>
</reference>
<dbReference type="InterPro" id="IPR025420">
    <property type="entry name" value="DUF4143"/>
</dbReference>
<evidence type="ECO:0000313" key="3">
    <source>
        <dbReference type="Proteomes" id="UP000177269"/>
    </source>
</evidence>
<dbReference type="AlphaFoldDB" id="A0A1G2NZ41"/>
<name>A0A1G2NZ41_9BACT</name>
<accession>A0A1G2NZ41</accession>
<dbReference type="SUPFAM" id="SSF52540">
    <property type="entry name" value="P-loop containing nucleoside triphosphate hydrolases"/>
    <property type="match status" value="1"/>
</dbReference>
<evidence type="ECO:0000313" key="2">
    <source>
        <dbReference type="EMBL" id="OHA41340.1"/>
    </source>
</evidence>
<dbReference type="PANTHER" id="PTHR43566">
    <property type="entry name" value="CONSERVED PROTEIN"/>
    <property type="match status" value="1"/>
</dbReference>
<dbReference type="CDD" id="cd00009">
    <property type="entry name" value="AAA"/>
    <property type="match status" value="1"/>
</dbReference>
<dbReference type="PANTHER" id="PTHR43566:SF1">
    <property type="entry name" value="AAA+ ATPASE DOMAIN-CONTAINING PROTEIN"/>
    <property type="match status" value="1"/>
</dbReference>
<proteinExistence type="predicted"/>
<dbReference type="InterPro" id="IPR003593">
    <property type="entry name" value="AAA+_ATPase"/>
</dbReference>
<dbReference type="Pfam" id="PF13635">
    <property type="entry name" value="DUF4143"/>
    <property type="match status" value="1"/>
</dbReference>
<dbReference type="Gene3D" id="3.40.50.300">
    <property type="entry name" value="P-loop containing nucleotide triphosphate hydrolases"/>
    <property type="match status" value="1"/>
</dbReference>
<dbReference type="InterPro" id="IPR041682">
    <property type="entry name" value="AAA_14"/>
</dbReference>
<organism evidence="2 3">
    <name type="scientific">Candidatus Taylorbacteria bacterium RIFCSPLOWO2_12_FULL_43_20</name>
    <dbReference type="NCBI Taxonomy" id="1802332"/>
    <lineage>
        <taxon>Bacteria</taxon>
        <taxon>Candidatus Tayloriibacteriota</taxon>
    </lineage>
</organism>
<feature type="domain" description="AAA+ ATPase" evidence="1">
    <location>
        <begin position="17"/>
        <end position="196"/>
    </location>
</feature>
<dbReference type="InterPro" id="IPR027417">
    <property type="entry name" value="P-loop_NTPase"/>
</dbReference>
<comment type="caution">
    <text evidence="2">The sequence shown here is derived from an EMBL/GenBank/DDBJ whole genome shotgun (WGS) entry which is preliminary data.</text>
</comment>
<dbReference type="Proteomes" id="UP000177269">
    <property type="component" value="Unassembled WGS sequence"/>
</dbReference>
<evidence type="ECO:0000259" key="1">
    <source>
        <dbReference type="SMART" id="SM00382"/>
    </source>
</evidence>
<gene>
    <name evidence="2" type="ORF">A3G52_02575</name>
</gene>
<sequence length="379" mass="43880">MKIFRYLQDKIKANLGKRKILIIYGPRQVGKTTLVKEFLSAPNSVYYNCDQDETRILFEEANLEKLGALVRKYDTVVIDEAQKVTGVGLSLKIIFDNFPEKNYIVTGSSSFDLANSVSEPLTGRFFSYTMFPIAELELTGSGKNPIELRESLESRLIYGSYPEVITASDFETKKEIIKNIASNYLFKDILVLGVVRNPDDLRRLLQALALQSGQEVSHTELAQTLRIDKNTVKRYLEICEKLYILFSLPPFVSNKRKSISMMKKYYFYDLGIRNALINNFNPLTSRNDVGALWENYMIAERMKWNAARGFDPTYYFFRSYDKQEIDLFEDEGGVINGYEFKFTKDTISRTTMKVFDQDIKGKRLELINKDNYPQFIQNI</sequence>
<dbReference type="SMART" id="SM00382">
    <property type="entry name" value="AAA"/>
    <property type="match status" value="1"/>
</dbReference>
<protein>
    <recommendedName>
        <fullName evidence="1">AAA+ ATPase domain-containing protein</fullName>
    </recommendedName>
</protein>
<dbReference type="EMBL" id="MHSK01000036">
    <property type="protein sequence ID" value="OHA41340.1"/>
    <property type="molecule type" value="Genomic_DNA"/>
</dbReference>
<dbReference type="Pfam" id="PF13173">
    <property type="entry name" value="AAA_14"/>
    <property type="match status" value="1"/>
</dbReference>